<dbReference type="CDD" id="cd07067">
    <property type="entry name" value="HP_PGM_like"/>
    <property type="match status" value="1"/>
</dbReference>
<dbReference type="SUPFAM" id="SSF53254">
    <property type="entry name" value="Phosphoglycerate mutase-like"/>
    <property type="match status" value="1"/>
</dbReference>
<evidence type="ECO:0000313" key="2">
    <source>
        <dbReference type="Proteomes" id="UP001172155"/>
    </source>
</evidence>
<dbReference type="InterPro" id="IPR013078">
    <property type="entry name" value="His_Pase_superF_clade-1"/>
</dbReference>
<dbReference type="GO" id="GO:0005737">
    <property type="term" value="C:cytoplasm"/>
    <property type="evidence" value="ECO:0007669"/>
    <property type="project" value="TreeGrafter"/>
</dbReference>
<dbReference type="Gene3D" id="3.40.50.1240">
    <property type="entry name" value="Phosphoglycerate mutase-like"/>
    <property type="match status" value="1"/>
</dbReference>
<dbReference type="Proteomes" id="UP001172155">
    <property type="component" value="Unassembled WGS sequence"/>
</dbReference>
<protein>
    <submittedName>
        <fullName evidence="1">Histidine phosphatase superfamily</fullName>
    </submittedName>
</protein>
<dbReference type="PANTHER" id="PTHR48100">
    <property type="entry name" value="BROAD-SPECIFICITY PHOSPHATASE YOR283W-RELATED"/>
    <property type="match status" value="1"/>
</dbReference>
<name>A0AA40F220_9PEZI</name>
<dbReference type="SMART" id="SM00855">
    <property type="entry name" value="PGAM"/>
    <property type="match status" value="1"/>
</dbReference>
<accession>A0AA40F220</accession>
<dbReference type="InterPro" id="IPR029033">
    <property type="entry name" value="His_PPase_superfam"/>
</dbReference>
<comment type="caution">
    <text evidence="1">The sequence shown here is derived from an EMBL/GenBank/DDBJ whole genome shotgun (WGS) entry which is preliminary data.</text>
</comment>
<dbReference type="PANTHER" id="PTHR48100:SF1">
    <property type="entry name" value="HISTIDINE PHOSPHATASE FAMILY PROTEIN-RELATED"/>
    <property type="match status" value="1"/>
</dbReference>
<dbReference type="Pfam" id="PF00300">
    <property type="entry name" value="His_Phos_1"/>
    <property type="match status" value="1"/>
</dbReference>
<sequence>MPSTIYLIRHTESRHNVTKDFSHRDPPLTALGTAQSTALGASFPALSTVGIILVSPLTRAIETTLAAFGPLLNTKSDARNPAPKAKLILDPYLQERSALPCDTGLSATALKANFPALEAYIDEGVSGLEEEWFVKEGFLRRMMTR</sequence>
<organism evidence="1 2">
    <name type="scientific">Schizothecium vesticola</name>
    <dbReference type="NCBI Taxonomy" id="314040"/>
    <lineage>
        <taxon>Eukaryota</taxon>
        <taxon>Fungi</taxon>
        <taxon>Dikarya</taxon>
        <taxon>Ascomycota</taxon>
        <taxon>Pezizomycotina</taxon>
        <taxon>Sordariomycetes</taxon>
        <taxon>Sordariomycetidae</taxon>
        <taxon>Sordariales</taxon>
        <taxon>Schizotheciaceae</taxon>
        <taxon>Schizothecium</taxon>
    </lineage>
</organism>
<dbReference type="EMBL" id="JAUKUD010000003">
    <property type="protein sequence ID" value="KAK0749778.1"/>
    <property type="molecule type" value="Genomic_DNA"/>
</dbReference>
<evidence type="ECO:0000313" key="1">
    <source>
        <dbReference type="EMBL" id="KAK0749778.1"/>
    </source>
</evidence>
<dbReference type="AlphaFoldDB" id="A0AA40F220"/>
<reference evidence="1" key="1">
    <citation type="submission" date="2023-06" db="EMBL/GenBank/DDBJ databases">
        <title>Genome-scale phylogeny and comparative genomics of the fungal order Sordariales.</title>
        <authorList>
            <consortium name="Lawrence Berkeley National Laboratory"/>
            <person name="Hensen N."/>
            <person name="Bonometti L."/>
            <person name="Westerberg I."/>
            <person name="Brannstrom I.O."/>
            <person name="Guillou S."/>
            <person name="Cros-Aarteil S."/>
            <person name="Calhoun S."/>
            <person name="Haridas S."/>
            <person name="Kuo A."/>
            <person name="Mondo S."/>
            <person name="Pangilinan J."/>
            <person name="Riley R."/>
            <person name="LaButti K."/>
            <person name="Andreopoulos B."/>
            <person name="Lipzen A."/>
            <person name="Chen C."/>
            <person name="Yanf M."/>
            <person name="Daum C."/>
            <person name="Ng V."/>
            <person name="Clum A."/>
            <person name="Steindorff A."/>
            <person name="Ohm R."/>
            <person name="Martin F."/>
            <person name="Silar P."/>
            <person name="Natvig D."/>
            <person name="Lalanne C."/>
            <person name="Gautier V."/>
            <person name="Ament-velasquez S.L."/>
            <person name="Kruys A."/>
            <person name="Hutchinson M.I."/>
            <person name="Powell A.J."/>
            <person name="Barry K."/>
            <person name="Miller A.N."/>
            <person name="Grigoriev I.V."/>
            <person name="Debuchy R."/>
            <person name="Gladieux P."/>
            <person name="Thoren M.H."/>
            <person name="Johannesson H."/>
        </authorList>
    </citation>
    <scope>NUCLEOTIDE SEQUENCE</scope>
    <source>
        <strain evidence="1">SMH3187-1</strain>
    </source>
</reference>
<keyword evidence="2" id="KW-1185">Reference proteome</keyword>
<dbReference type="GO" id="GO:0016791">
    <property type="term" value="F:phosphatase activity"/>
    <property type="evidence" value="ECO:0007669"/>
    <property type="project" value="TreeGrafter"/>
</dbReference>
<gene>
    <name evidence="1" type="ORF">B0T18DRAFT_407560</name>
</gene>
<proteinExistence type="predicted"/>
<dbReference type="InterPro" id="IPR050275">
    <property type="entry name" value="PGM_Phosphatase"/>
</dbReference>